<gene>
    <name evidence="2" type="ORF">GCM10007368_08670</name>
</gene>
<dbReference type="EMBL" id="BMDG01000003">
    <property type="protein sequence ID" value="GGI05942.1"/>
    <property type="molecule type" value="Genomic_DNA"/>
</dbReference>
<dbReference type="Gene3D" id="3.40.50.150">
    <property type="entry name" value="Vaccinia Virus protein VP39"/>
    <property type="match status" value="1"/>
</dbReference>
<evidence type="ECO:0000313" key="3">
    <source>
        <dbReference type="Proteomes" id="UP000632535"/>
    </source>
</evidence>
<organism evidence="2 3">
    <name type="scientific">Isoptericola cucumis</name>
    <dbReference type="NCBI Taxonomy" id="1776856"/>
    <lineage>
        <taxon>Bacteria</taxon>
        <taxon>Bacillati</taxon>
        <taxon>Actinomycetota</taxon>
        <taxon>Actinomycetes</taxon>
        <taxon>Micrococcales</taxon>
        <taxon>Promicromonosporaceae</taxon>
        <taxon>Isoptericola</taxon>
    </lineage>
</organism>
<evidence type="ECO:0000313" key="2">
    <source>
        <dbReference type="EMBL" id="GGI05942.1"/>
    </source>
</evidence>
<comment type="caution">
    <text evidence="2">The sequence shown here is derived from an EMBL/GenBank/DDBJ whole genome shotgun (WGS) entry which is preliminary data.</text>
</comment>
<dbReference type="Proteomes" id="UP000632535">
    <property type="component" value="Unassembled WGS sequence"/>
</dbReference>
<keyword evidence="2" id="KW-0808">Transferase</keyword>
<evidence type="ECO:0000259" key="1">
    <source>
        <dbReference type="Pfam" id="PF13649"/>
    </source>
</evidence>
<reference evidence="3" key="1">
    <citation type="journal article" date="2019" name="Int. J. Syst. Evol. Microbiol.">
        <title>The Global Catalogue of Microorganisms (GCM) 10K type strain sequencing project: providing services to taxonomists for standard genome sequencing and annotation.</title>
        <authorList>
            <consortium name="The Broad Institute Genomics Platform"/>
            <consortium name="The Broad Institute Genome Sequencing Center for Infectious Disease"/>
            <person name="Wu L."/>
            <person name="Ma J."/>
        </authorList>
    </citation>
    <scope>NUCLEOTIDE SEQUENCE [LARGE SCALE GENOMIC DNA]</scope>
    <source>
        <strain evidence="3">CCM 8653</strain>
    </source>
</reference>
<proteinExistence type="predicted"/>
<dbReference type="CDD" id="cd02440">
    <property type="entry name" value="AdoMet_MTases"/>
    <property type="match status" value="1"/>
</dbReference>
<sequence>MPQDDDDLRTSFDAAASALTFNAPLGEPRAADLLDRLAPSAADARALDLGCGSGELLLRVCDRHGLAGDGVDQQEKDLDRARLRAADLGVADRVSFHAADATTWDRPADLVLNVGAAHIWDGADAALAALHRVTRPGGTLLFGDGIYEREPDAACREIFGDMPDLAGTARAATAAGFRVLHAATSTTGEWDDFESDWRAGIERVATPGARELADRRREEYLGVYRGVVGFAWLVLTPA</sequence>
<feature type="domain" description="Methyltransferase" evidence="1">
    <location>
        <begin position="47"/>
        <end position="138"/>
    </location>
</feature>
<keyword evidence="3" id="KW-1185">Reference proteome</keyword>
<dbReference type="InterPro" id="IPR041698">
    <property type="entry name" value="Methyltransf_25"/>
</dbReference>
<protein>
    <submittedName>
        <fullName evidence="2">SAM-dependent methyltransferase</fullName>
    </submittedName>
</protein>
<keyword evidence="2" id="KW-0489">Methyltransferase</keyword>
<dbReference type="RefSeq" id="WP_188522459.1">
    <property type="nucleotide sequence ID" value="NZ_BMDG01000003.1"/>
</dbReference>
<dbReference type="GO" id="GO:0032259">
    <property type="term" value="P:methylation"/>
    <property type="evidence" value="ECO:0007669"/>
    <property type="project" value="UniProtKB-KW"/>
</dbReference>
<name>A0ABQ2B5D3_9MICO</name>
<dbReference type="SUPFAM" id="SSF53335">
    <property type="entry name" value="S-adenosyl-L-methionine-dependent methyltransferases"/>
    <property type="match status" value="1"/>
</dbReference>
<dbReference type="GO" id="GO:0008168">
    <property type="term" value="F:methyltransferase activity"/>
    <property type="evidence" value="ECO:0007669"/>
    <property type="project" value="UniProtKB-KW"/>
</dbReference>
<dbReference type="Pfam" id="PF13649">
    <property type="entry name" value="Methyltransf_25"/>
    <property type="match status" value="1"/>
</dbReference>
<dbReference type="InterPro" id="IPR029063">
    <property type="entry name" value="SAM-dependent_MTases_sf"/>
</dbReference>
<accession>A0ABQ2B5D3</accession>